<dbReference type="PANTHER" id="PTHR34997">
    <property type="entry name" value="AM15"/>
    <property type="match status" value="1"/>
</dbReference>
<evidence type="ECO:0000313" key="6">
    <source>
        <dbReference type="EMBL" id="KAK4225827.1"/>
    </source>
</evidence>
<dbReference type="AlphaFoldDB" id="A0AAN7GVN5"/>
<dbReference type="InterPro" id="IPR036779">
    <property type="entry name" value="LysM_dom_sf"/>
</dbReference>
<comment type="similarity">
    <text evidence="3">Belongs to the secreted LysM effector family.</text>
</comment>
<gene>
    <name evidence="6" type="ORF">QBC38DRAFT_481898</name>
</gene>
<sequence length="176" mass="18544">MKLSTLLTALSGLLATVSAQYMPNIVPHCNKYHLVAWGQTCDSITSLNGISLSQFLSWNPAVDSACINLWLGYYVCVGVSGTTFLSSTITVVPPTSTTGPGWNATSTVIDPPPPTANPMPGVIASCKKYHLVVSGDTCAYIAGANGITLAQFNSWNTFVDSSCSNLWLGYTICVGV</sequence>
<evidence type="ECO:0000256" key="4">
    <source>
        <dbReference type="SAM" id="SignalP"/>
    </source>
</evidence>
<evidence type="ECO:0000256" key="3">
    <source>
        <dbReference type="ARBA" id="ARBA00044955"/>
    </source>
</evidence>
<dbReference type="InterPro" id="IPR052210">
    <property type="entry name" value="LysM1-like"/>
</dbReference>
<reference evidence="6" key="2">
    <citation type="submission" date="2023-05" db="EMBL/GenBank/DDBJ databases">
        <authorList>
            <consortium name="Lawrence Berkeley National Laboratory"/>
            <person name="Steindorff A."/>
            <person name="Hensen N."/>
            <person name="Bonometti L."/>
            <person name="Westerberg I."/>
            <person name="Brannstrom I.O."/>
            <person name="Guillou S."/>
            <person name="Cros-Aarteil S."/>
            <person name="Calhoun S."/>
            <person name="Haridas S."/>
            <person name="Kuo A."/>
            <person name="Mondo S."/>
            <person name="Pangilinan J."/>
            <person name="Riley R."/>
            <person name="Labutti K."/>
            <person name="Andreopoulos B."/>
            <person name="Lipzen A."/>
            <person name="Chen C."/>
            <person name="Yanf M."/>
            <person name="Daum C."/>
            <person name="Ng V."/>
            <person name="Clum A."/>
            <person name="Ohm R."/>
            <person name="Martin F."/>
            <person name="Silar P."/>
            <person name="Natvig D."/>
            <person name="Lalanne C."/>
            <person name="Gautier V."/>
            <person name="Ament-Velasquez S.L."/>
            <person name="Kruys A."/>
            <person name="Hutchinson M.I."/>
            <person name="Powell A.J."/>
            <person name="Barry K."/>
            <person name="Miller A.N."/>
            <person name="Grigoriev I.V."/>
            <person name="Debuchy R."/>
            <person name="Gladieux P."/>
            <person name="Thoren M.H."/>
            <person name="Johannesson H."/>
        </authorList>
    </citation>
    <scope>NUCLEOTIDE SEQUENCE</scope>
    <source>
        <strain evidence="6">CBS 990.96</strain>
    </source>
</reference>
<accession>A0AAN7GVN5</accession>
<dbReference type="Proteomes" id="UP001301958">
    <property type="component" value="Unassembled WGS sequence"/>
</dbReference>
<feature type="signal peptide" evidence="4">
    <location>
        <begin position="1"/>
        <end position="19"/>
    </location>
</feature>
<dbReference type="GO" id="GO:0008061">
    <property type="term" value="F:chitin binding"/>
    <property type="evidence" value="ECO:0007669"/>
    <property type="project" value="UniProtKB-KW"/>
</dbReference>
<feature type="chain" id="PRO_5042874412" description="LysM domain-containing protein" evidence="4">
    <location>
        <begin position="20"/>
        <end position="176"/>
    </location>
</feature>
<evidence type="ECO:0000256" key="2">
    <source>
        <dbReference type="ARBA" id="ARBA00023026"/>
    </source>
</evidence>
<keyword evidence="2" id="KW-0843">Virulence</keyword>
<dbReference type="CDD" id="cd00118">
    <property type="entry name" value="LysM"/>
    <property type="match status" value="1"/>
</dbReference>
<dbReference type="SMART" id="SM00257">
    <property type="entry name" value="LysM"/>
    <property type="match status" value="2"/>
</dbReference>
<organism evidence="6 7">
    <name type="scientific">Podospora fimiseda</name>
    <dbReference type="NCBI Taxonomy" id="252190"/>
    <lineage>
        <taxon>Eukaryota</taxon>
        <taxon>Fungi</taxon>
        <taxon>Dikarya</taxon>
        <taxon>Ascomycota</taxon>
        <taxon>Pezizomycotina</taxon>
        <taxon>Sordariomycetes</taxon>
        <taxon>Sordariomycetidae</taxon>
        <taxon>Sordariales</taxon>
        <taxon>Podosporaceae</taxon>
        <taxon>Podospora</taxon>
    </lineage>
</organism>
<reference evidence="6" key="1">
    <citation type="journal article" date="2023" name="Mol. Phylogenet. Evol.">
        <title>Genome-scale phylogeny and comparative genomics of the fungal order Sordariales.</title>
        <authorList>
            <person name="Hensen N."/>
            <person name="Bonometti L."/>
            <person name="Westerberg I."/>
            <person name="Brannstrom I.O."/>
            <person name="Guillou S."/>
            <person name="Cros-Aarteil S."/>
            <person name="Calhoun S."/>
            <person name="Haridas S."/>
            <person name="Kuo A."/>
            <person name="Mondo S."/>
            <person name="Pangilinan J."/>
            <person name="Riley R."/>
            <person name="LaButti K."/>
            <person name="Andreopoulos B."/>
            <person name="Lipzen A."/>
            <person name="Chen C."/>
            <person name="Yan M."/>
            <person name="Daum C."/>
            <person name="Ng V."/>
            <person name="Clum A."/>
            <person name="Steindorff A."/>
            <person name="Ohm R.A."/>
            <person name="Martin F."/>
            <person name="Silar P."/>
            <person name="Natvig D.O."/>
            <person name="Lalanne C."/>
            <person name="Gautier V."/>
            <person name="Ament-Velasquez S.L."/>
            <person name="Kruys A."/>
            <person name="Hutchinson M.I."/>
            <person name="Powell A.J."/>
            <person name="Barry K."/>
            <person name="Miller A.N."/>
            <person name="Grigoriev I.V."/>
            <person name="Debuchy R."/>
            <person name="Gladieux P."/>
            <person name="Hiltunen Thoren M."/>
            <person name="Johannesson H."/>
        </authorList>
    </citation>
    <scope>NUCLEOTIDE SEQUENCE</scope>
    <source>
        <strain evidence="6">CBS 990.96</strain>
    </source>
</reference>
<name>A0AAN7GVN5_9PEZI</name>
<dbReference type="InterPro" id="IPR018392">
    <property type="entry name" value="LysM"/>
</dbReference>
<comment type="caution">
    <text evidence="6">The sequence shown here is derived from an EMBL/GenBank/DDBJ whole genome shotgun (WGS) entry which is preliminary data.</text>
</comment>
<dbReference type="PROSITE" id="PS51782">
    <property type="entry name" value="LYSM"/>
    <property type="match status" value="2"/>
</dbReference>
<dbReference type="EMBL" id="MU865358">
    <property type="protein sequence ID" value="KAK4225827.1"/>
    <property type="molecule type" value="Genomic_DNA"/>
</dbReference>
<keyword evidence="7" id="KW-1185">Reference proteome</keyword>
<dbReference type="PANTHER" id="PTHR34997:SF1">
    <property type="entry name" value="PEPTIDOGLYCAN-BINDING LYSIN DOMAIN"/>
    <property type="match status" value="1"/>
</dbReference>
<evidence type="ECO:0000313" key="7">
    <source>
        <dbReference type="Proteomes" id="UP001301958"/>
    </source>
</evidence>
<proteinExistence type="inferred from homology"/>
<keyword evidence="4" id="KW-0732">Signal</keyword>
<feature type="domain" description="LysM" evidence="5">
    <location>
        <begin position="128"/>
        <end position="174"/>
    </location>
</feature>
<feature type="domain" description="LysM" evidence="5">
    <location>
        <begin position="31"/>
        <end position="77"/>
    </location>
</feature>
<keyword evidence="1" id="KW-0147">Chitin-binding</keyword>
<evidence type="ECO:0000256" key="1">
    <source>
        <dbReference type="ARBA" id="ARBA00022669"/>
    </source>
</evidence>
<dbReference type="Gene3D" id="3.10.350.10">
    <property type="entry name" value="LysM domain"/>
    <property type="match status" value="2"/>
</dbReference>
<dbReference type="Pfam" id="PF01476">
    <property type="entry name" value="LysM"/>
    <property type="match status" value="1"/>
</dbReference>
<evidence type="ECO:0000259" key="5">
    <source>
        <dbReference type="PROSITE" id="PS51782"/>
    </source>
</evidence>
<protein>
    <recommendedName>
        <fullName evidence="5">LysM domain-containing protein</fullName>
    </recommendedName>
</protein>
<dbReference type="SUPFAM" id="SSF54106">
    <property type="entry name" value="LysM domain"/>
    <property type="match status" value="2"/>
</dbReference>